<dbReference type="InterPro" id="IPR029069">
    <property type="entry name" value="HotDog_dom_sf"/>
</dbReference>
<evidence type="ECO:0000313" key="2">
    <source>
        <dbReference type="EMBL" id="VFU13290.1"/>
    </source>
</evidence>
<gene>
    <name evidence="2" type="ORF">SCFA_170013</name>
</gene>
<dbReference type="EMBL" id="CAADRM010000078">
    <property type="protein sequence ID" value="VFU13290.1"/>
    <property type="molecule type" value="Genomic_DNA"/>
</dbReference>
<dbReference type="SUPFAM" id="SSF54637">
    <property type="entry name" value="Thioesterase/thiol ester dehydrase-isomerase"/>
    <property type="match status" value="1"/>
</dbReference>
<keyword evidence="1" id="KW-0812">Transmembrane</keyword>
<proteinExistence type="predicted"/>
<dbReference type="InterPro" id="IPR027961">
    <property type="entry name" value="DUF4442"/>
</dbReference>
<dbReference type="AlphaFoldDB" id="A0A485LXC5"/>
<dbReference type="CDD" id="cd03443">
    <property type="entry name" value="PaaI_thioesterase"/>
    <property type="match status" value="1"/>
</dbReference>
<reference evidence="2" key="1">
    <citation type="submission" date="2019-03" db="EMBL/GenBank/DDBJ databases">
        <authorList>
            <person name="Hao L."/>
        </authorList>
    </citation>
    <scope>NUCLEOTIDE SEQUENCE</scope>
</reference>
<dbReference type="Pfam" id="PF14539">
    <property type="entry name" value="DUF4442"/>
    <property type="match status" value="1"/>
</dbReference>
<protein>
    <submittedName>
        <fullName evidence="2">Putative thioesterase (YiiD_Cterm)</fullName>
    </submittedName>
</protein>
<accession>A0A485LXC5</accession>
<dbReference type="Gene3D" id="3.10.129.10">
    <property type="entry name" value="Hotdog Thioesterase"/>
    <property type="match status" value="1"/>
</dbReference>
<sequence length="153" mass="17550">MIDEKYRDAVPLLEKAVPLIEKTGVKIVELRDRFARIVMPFEPNINHIGIMYGGSLFILAEFSGGVIYYVSFDTTKFYPIVKEVSIRYRRPATTDVTLEVSLEPGEVEMIQQAAQKEGKKDWTMDLELKDAHGEVCSIVHGTWQLRRFPENTQ</sequence>
<organism evidence="2">
    <name type="scientific">anaerobic digester metagenome</name>
    <dbReference type="NCBI Taxonomy" id="1263854"/>
    <lineage>
        <taxon>unclassified sequences</taxon>
        <taxon>metagenomes</taxon>
        <taxon>ecological metagenomes</taxon>
    </lineage>
</organism>
<evidence type="ECO:0000256" key="1">
    <source>
        <dbReference type="SAM" id="Phobius"/>
    </source>
</evidence>
<keyword evidence="1" id="KW-1133">Transmembrane helix</keyword>
<feature type="transmembrane region" description="Helical" evidence="1">
    <location>
        <begin position="49"/>
        <end position="70"/>
    </location>
</feature>
<keyword evidence="1" id="KW-0472">Membrane</keyword>
<name>A0A485LXC5_9ZZZZ</name>